<keyword evidence="1" id="KW-0812">Transmembrane</keyword>
<gene>
    <name evidence="3" type="ORF">AVDCRST_MAG89-57</name>
</gene>
<feature type="transmembrane region" description="Helical" evidence="1">
    <location>
        <begin position="534"/>
        <end position="552"/>
    </location>
</feature>
<dbReference type="GO" id="GO:0008237">
    <property type="term" value="F:metallopeptidase activity"/>
    <property type="evidence" value="ECO:0007669"/>
    <property type="project" value="InterPro"/>
</dbReference>
<keyword evidence="1" id="KW-1133">Transmembrane helix</keyword>
<dbReference type="InterPro" id="IPR014782">
    <property type="entry name" value="Peptidase_M1_dom"/>
</dbReference>
<dbReference type="SUPFAM" id="SSF55486">
    <property type="entry name" value="Metalloproteases ('zincins'), catalytic domain"/>
    <property type="match status" value="1"/>
</dbReference>
<feature type="domain" description="Peptidase M1 membrane alanine aminopeptidase" evidence="2">
    <location>
        <begin position="930"/>
        <end position="1061"/>
    </location>
</feature>
<dbReference type="GO" id="GO:0008270">
    <property type="term" value="F:zinc ion binding"/>
    <property type="evidence" value="ECO:0007669"/>
    <property type="project" value="InterPro"/>
</dbReference>
<dbReference type="Gene3D" id="1.10.390.10">
    <property type="entry name" value="Neutral Protease Domain 2"/>
    <property type="match status" value="1"/>
</dbReference>
<dbReference type="AlphaFoldDB" id="A0A6J4K3I8"/>
<evidence type="ECO:0000259" key="2">
    <source>
        <dbReference type="Pfam" id="PF01433"/>
    </source>
</evidence>
<feature type="transmembrane region" description="Helical" evidence="1">
    <location>
        <begin position="324"/>
        <end position="344"/>
    </location>
</feature>
<protein>
    <recommendedName>
        <fullName evidence="2">Peptidase M1 membrane alanine aminopeptidase domain-containing protein</fullName>
    </recommendedName>
</protein>
<evidence type="ECO:0000313" key="3">
    <source>
        <dbReference type="EMBL" id="CAA9294802.1"/>
    </source>
</evidence>
<dbReference type="EMBL" id="CADCTV010000013">
    <property type="protein sequence ID" value="CAA9294802.1"/>
    <property type="molecule type" value="Genomic_DNA"/>
</dbReference>
<dbReference type="Pfam" id="PF01433">
    <property type="entry name" value="Peptidase_M1"/>
    <property type="match status" value="1"/>
</dbReference>
<feature type="transmembrane region" description="Helical" evidence="1">
    <location>
        <begin position="449"/>
        <end position="473"/>
    </location>
</feature>
<feature type="transmembrane region" description="Helical" evidence="1">
    <location>
        <begin position="178"/>
        <end position="196"/>
    </location>
</feature>
<evidence type="ECO:0000256" key="1">
    <source>
        <dbReference type="SAM" id="Phobius"/>
    </source>
</evidence>
<feature type="transmembrane region" description="Helical" evidence="1">
    <location>
        <begin position="106"/>
        <end position="127"/>
    </location>
</feature>
<keyword evidence="1" id="KW-0472">Membrane</keyword>
<name>A0A6J4K3I8_9BACT</name>
<feature type="transmembrane region" description="Helical" evidence="1">
    <location>
        <begin position="364"/>
        <end position="384"/>
    </location>
</feature>
<accession>A0A6J4K3I8</accession>
<feature type="transmembrane region" description="Helical" evidence="1">
    <location>
        <begin position="415"/>
        <end position="437"/>
    </location>
</feature>
<sequence length="1189" mass="131506">MKFWEIFRFEFGFQARRYSTWLYAAVLLGLMFQMSTEVFVSAARNGRYLYNASYVIASVSLLGSMLGLLTAAALAGDAAARDVQSRMHPLFYTTPVSRRAYLGGRFLAAFALNAVIQLAVPVAVVLAPLVAGLEPEFRGPFRPAGYLAAYGFIALPNAFVTTGLLFCVAALTRRAMMSYLGGVVLFFTTMISWLFLARQLQRWELAKRLDSLGATVMSELVATWTPAEQNTLVIGLQESLLWHRVLWMGIALGVLALTFARFRFAHPPVRAGFGARWRRARPIPDGAVAGRGPVAVPRFPRTFGRATHARQVLAVAGESFREMVTSWGGLGMAFLTIILVLSGAEWAEHMGVPLVPTTELITSFLGNFGEPIWMIIPLLIAYYAGELVWREREAGLGDIADAAPMPEWVAFLGKFVGLALVLASLQALMMAASMAVQASLGYRDFQLGLYARILFGLQLTDYLLFALLAFVVHVVVDHKFVGHLVVVMSFVVMAFGPSLGMEHELLVYGSDPGWEYSDMQGFGASLAAVLWYKLYWAAWAMLFAVVARLLWVRGREGGLRPRLRTARGRFTRRTAATAAVAMMLIVGLGGFVFYNTYRLDGYRSHDGLMERRAEYERRYARFASVAQPVIAGTHLHVEIHPTRRQAEIRGSYRLVNESGMAIDSIHVAPNWEVSTGPVTFDRAATRVLEDEGLGHRIYVLAQPLQPGDSLQMRFTLKFAPRGFVEGGSDPGVAANGSFFVGHDWLPAIGYQPDRVLAAAAARRAHGLAPHPAVLSREDAGARRARRIAFDAVVGTDAGQVAVAPGTLRRAWTEKGRRYFHYVADAPIRNDYAFFSAEYAVHEARWNDVRIQVVHHPGHAWNVERMVRSLSASLEYHTRHFGPYPYRQIRLVEHPGGGISLHAFPINISYQEGFSLLSPADDPRAVDFPFAVVAHEVAHQWWGNQVTPAAVPGRALLSESLAWYSAFGVVEQAHGSEHLRRLIGLMREAYLTPHSRAAVPLLQANTWLLAYRKGPFAMYALREYVGEPQVNAALRQMLQKYGSGAAPLATSLDLYRELQAVTPDSIRPLLADLFERNTYWELATDNVSAVPAANGAWRVTLDVQARKIVVDTAGSERERPMNDLVEIGVYAEARDGRPGQPLYERMHRVRSGRQRITVTVPGKPAQAGIDPRSLLVEVDGSDNLRGVSQP</sequence>
<dbReference type="InterPro" id="IPR027268">
    <property type="entry name" value="Peptidase_M4/M1_CTD_sf"/>
</dbReference>
<feature type="transmembrane region" description="Helical" evidence="1">
    <location>
        <begin position="54"/>
        <end position="76"/>
    </location>
</feature>
<feature type="transmembrane region" description="Helical" evidence="1">
    <location>
        <begin position="241"/>
        <end position="260"/>
    </location>
</feature>
<feature type="transmembrane region" description="Helical" evidence="1">
    <location>
        <begin position="147"/>
        <end position="171"/>
    </location>
</feature>
<proteinExistence type="predicted"/>
<organism evidence="3">
    <name type="scientific">uncultured Gemmatimonadota bacterium</name>
    <dbReference type="NCBI Taxonomy" id="203437"/>
    <lineage>
        <taxon>Bacteria</taxon>
        <taxon>Pseudomonadati</taxon>
        <taxon>Gemmatimonadota</taxon>
        <taxon>environmental samples</taxon>
    </lineage>
</organism>
<reference evidence="3" key="1">
    <citation type="submission" date="2020-02" db="EMBL/GenBank/DDBJ databases">
        <authorList>
            <person name="Meier V. D."/>
        </authorList>
    </citation>
    <scope>NUCLEOTIDE SEQUENCE</scope>
    <source>
        <strain evidence="3">AVDCRST_MAG89</strain>
    </source>
</reference>
<feature type="transmembrane region" description="Helical" evidence="1">
    <location>
        <begin position="573"/>
        <end position="594"/>
    </location>
</feature>
<feature type="transmembrane region" description="Helical" evidence="1">
    <location>
        <begin position="21"/>
        <end position="42"/>
    </location>
</feature>
<feature type="transmembrane region" description="Helical" evidence="1">
    <location>
        <begin position="480"/>
        <end position="500"/>
    </location>
</feature>